<dbReference type="InterPro" id="IPR043428">
    <property type="entry name" value="LivM-like"/>
</dbReference>
<dbReference type="EMBL" id="CP089291">
    <property type="protein sequence ID" value="UOF91140.1"/>
    <property type="molecule type" value="Genomic_DNA"/>
</dbReference>
<gene>
    <name evidence="8" type="ORF">LSG31_02445</name>
    <name evidence="9" type="ORF">LSG31_02620</name>
</gene>
<evidence type="ECO:0000256" key="4">
    <source>
        <dbReference type="ARBA" id="ARBA00022989"/>
    </source>
</evidence>
<proteinExistence type="predicted"/>
<dbReference type="Pfam" id="PF02653">
    <property type="entry name" value="BPD_transp_2"/>
    <property type="match status" value="1"/>
</dbReference>
<feature type="transmembrane region" description="Helical" evidence="7">
    <location>
        <begin position="324"/>
        <end position="345"/>
    </location>
</feature>
<dbReference type="InterPro" id="IPR001851">
    <property type="entry name" value="ABC_transp_permease"/>
</dbReference>
<evidence type="ECO:0000256" key="6">
    <source>
        <dbReference type="SAM" id="MobiDB-lite"/>
    </source>
</evidence>
<accession>A0ABY4CKY7</accession>
<feature type="transmembrane region" description="Helical" evidence="7">
    <location>
        <begin position="200"/>
        <end position="219"/>
    </location>
</feature>
<evidence type="ECO:0000313" key="10">
    <source>
        <dbReference type="Proteomes" id="UP000830167"/>
    </source>
</evidence>
<evidence type="ECO:0000256" key="5">
    <source>
        <dbReference type="ARBA" id="ARBA00023136"/>
    </source>
</evidence>
<keyword evidence="5 7" id="KW-0472">Membrane</keyword>
<evidence type="ECO:0000313" key="8">
    <source>
        <dbReference type="EMBL" id="UOF91140.1"/>
    </source>
</evidence>
<keyword evidence="2" id="KW-1003">Cell membrane</keyword>
<dbReference type="EMBL" id="CP089291">
    <property type="protein sequence ID" value="UOF91172.1"/>
    <property type="molecule type" value="Genomic_DNA"/>
</dbReference>
<evidence type="ECO:0000313" key="9">
    <source>
        <dbReference type="EMBL" id="UOF91172.1"/>
    </source>
</evidence>
<evidence type="ECO:0000256" key="1">
    <source>
        <dbReference type="ARBA" id="ARBA00004651"/>
    </source>
</evidence>
<keyword evidence="10" id="KW-1185">Reference proteome</keyword>
<feature type="region of interest" description="Disordered" evidence="6">
    <location>
        <begin position="1"/>
        <end position="35"/>
    </location>
</feature>
<evidence type="ECO:0000256" key="7">
    <source>
        <dbReference type="SAM" id="Phobius"/>
    </source>
</evidence>
<keyword evidence="3 7" id="KW-0812">Transmembrane</keyword>
<feature type="transmembrane region" description="Helical" evidence="7">
    <location>
        <begin position="103"/>
        <end position="122"/>
    </location>
</feature>
<dbReference type="Proteomes" id="UP000830167">
    <property type="component" value="Chromosome"/>
</dbReference>
<comment type="subcellular location">
    <subcellularLocation>
        <location evidence="1">Cell membrane</location>
        <topology evidence="1">Multi-pass membrane protein</topology>
    </subcellularLocation>
</comment>
<feature type="transmembrane region" description="Helical" evidence="7">
    <location>
        <begin position="284"/>
        <end position="312"/>
    </location>
</feature>
<sequence length="361" mass="39619">MTSQDMTNRDLAGQELQPEQAPSTPLEGFAPVSEGSASRSAAKRTWRNSRWWISMAVALFLILPIALNNYQVHILDLVVLYMILAIGLDLTMGYCGQMNLAHAAFYAVGAYTSAILTTRFHFTFWEALPISIVFSTACGILIGLPSLKVRSHYLAIATLGLAIAINDMLVNLNGLTGGPTGITGIPKPHVFGVALDSEYLYYYLVLTFTVLLFLLAKIITTHSIGRSFRAVREDHIASQALGINIAKQQILAFALSGMYAGVAGVLYAHMLSYVSPDTFQMNEMFFMLTIVVIGGMGNIYGSIAGAVILIVAREWLNQFQNWQQVVYGALIVALVVFLPGGLVSIKTLFQHRKRSQLYRVK</sequence>
<organism evidence="9 10">
    <name type="scientific">Fodinisporobacter ferrooxydans</name>
    <dbReference type="NCBI Taxonomy" id="2901836"/>
    <lineage>
        <taxon>Bacteria</taxon>
        <taxon>Bacillati</taxon>
        <taxon>Bacillota</taxon>
        <taxon>Bacilli</taxon>
        <taxon>Bacillales</taxon>
        <taxon>Alicyclobacillaceae</taxon>
        <taxon>Fodinisporobacter</taxon>
    </lineage>
</organism>
<feature type="transmembrane region" description="Helical" evidence="7">
    <location>
        <begin position="73"/>
        <end position="91"/>
    </location>
</feature>
<evidence type="ECO:0000256" key="2">
    <source>
        <dbReference type="ARBA" id="ARBA00022475"/>
    </source>
</evidence>
<protein>
    <submittedName>
        <fullName evidence="9">Branched-chain amino acid ABC transporter permease</fullName>
    </submittedName>
</protein>
<dbReference type="PANTHER" id="PTHR30482:SF10">
    <property type="entry name" value="HIGH-AFFINITY BRANCHED-CHAIN AMINO ACID TRANSPORT PROTEIN BRAE"/>
    <property type="match status" value="1"/>
</dbReference>
<dbReference type="RefSeq" id="WP_347437832.1">
    <property type="nucleotide sequence ID" value="NZ_CP089291.1"/>
</dbReference>
<dbReference type="PANTHER" id="PTHR30482">
    <property type="entry name" value="HIGH-AFFINITY BRANCHED-CHAIN AMINO ACID TRANSPORT SYSTEM PERMEASE"/>
    <property type="match status" value="1"/>
</dbReference>
<feature type="transmembrane region" description="Helical" evidence="7">
    <location>
        <begin position="49"/>
        <end position="67"/>
    </location>
</feature>
<feature type="transmembrane region" description="Helical" evidence="7">
    <location>
        <begin position="154"/>
        <end position="172"/>
    </location>
</feature>
<evidence type="ECO:0000256" key="3">
    <source>
        <dbReference type="ARBA" id="ARBA00022692"/>
    </source>
</evidence>
<reference evidence="9" key="1">
    <citation type="submission" date="2021-12" db="EMBL/GenBank/DDBJ databases">
        <title>Alicyclobacillaceae gen. nov., sp. nov., isolated from chalcocite enrichment system.</title>
        <authorList>
            <person name="Jiang Z."/>
        </authorList>
    </citation>
    <scope>NUCLEOTIDE SEQUENCE</scope>
    <source>
        <strain evidence="9">MYW30-H2</strain>
    </source>
</reference>
<keyword evidence="4 7" id="KW-1133">Transmembrane helix</keyword>
<name>A0ABY4CKY7_9BACL</name>
<feature type="transmembrane region" description="Helical" evidence="7">
    <location>
        <begin position="128"/>
        <end position="147"/>
    </location>
</feature>
<dbReference type="CDD" id="cd06581">
    <property type="entry name" value="TM_PBP1_LivM_like"/>
    <property type="match status" value="1"/>
</dbReference>
<feature type="transmembrane region" description="Helical" evidence="7">
    <location>
        <begin position="250"/>
        <end position="272"/>
    </location>
</feature>